<dbReference type="Gene3D" id="3.60.10.10">
    <property type="entry name" value="Endonuclease/exonuclease/phosphatase"/>
    <property type="match status" value="1"/>
</dbReference>
<keyword evidence="2" id="KW-0255">Endonuclease</keyword>
<dbReference type="Pfam" id="PF03372">
    <property type="entry name" value="Exo_endo_phos"/>
    <property type="match status" value="1"/>
</dbReference>
<proteinExistence type="predicted"/>
<dbReference type="InterPro" id="IPR005135">
    <property type="entry name" value="Endo/exonuclease/phosphatase"/>
</dbReference>
<dbReference type="InterPro" id="IPR036691">
    <property type="entry name" value="Endo/exonu/phosph_ase_sf"/>
</dbReference>
<feature type="domain" description="Endonuclease/exonuclease/phosphatase" evidence="1">
    <location>
        <begin position="4"/>
        <end position="270"/>
    </location>
</feature>
<evidence type="ECO:0000313" key="3">
    <source>
        <dbReference type="Proteomes" id="UP000620670"/>
    </source>
</evidence>
<dbReference type="RefSeq" id="WP_199051534.1">
    <property type="nucleotide sequence ID" value="NZ_JAELXT010000044.1"/>
</dbReference>
<dbReference type="GO" id="GO:0004519">
    <property type="term" value="F:endonuclease activity"/>
    <property type="evidence" value="ECO:0007669"/>
    <property type="project" value="UniProtKB-KW"/>
</dbReference>
<dbReference type="PANTHER" id="PTHR14859:SF0">
    <property type="entry name" value="ENDONUCLEASE_EXONUCLEASE_PHOSPHATASE FAMILY PROTEIN, EXPRESSED"/>
    <property type="match status" value="1"/>
</dbReference>
<keyword evidence="2" id="KW-0540">Nuclease</keyword>
<keyword evidence="2" id="KW-0378">Hydrolase</keyword>
<sequence length="280" mass="31796">MKLITWNIQWALGMDGRVDPSRVIRHAREMGDFDVLCLQEVADNFPELTGNDDDDQFATFARLLPDYTAVDGVALDIPGAGKRRKRFGNIILSRYPVAMILRHLLPWEGDTTRNMPRLLIEAVVMAPFGPLRIMTTHLEYSSAKLRSAQVEGILDVHRSACDREEMQREDGPGTYVRGPSTRSAILTGDFNMKPDDPTKRRLSDPISSSKFTLIDAWATLHPEKPHPPSFCLYDQTYGPPHCCDYIFVTQDLIPRVRQIEYDTETKVSDHQPVIVELTDK</sequence>
<evidence type="ECO:0000313" key="2">
    <source>
        <dbReference type="EMBL" id="MBJ6128262.1"/>
    </source>
</evidence>
<dbReference type="Proteomes" id="UP000620670">
    <property type="component" value="Unassembled WGS sequence"/>
</dbReference>
<accession>A0ABS0Y7H1</accession>
<dbReference type="InterPro" id="IPR051916">
    <property type="entry name" value="GPI-anchor_lipid_remodeler"/>
</dbReference>
<organism evidence="2 3">
    <name type="scientific">Microvirga splendida</name>
    <dbReference type="NCBI Taxonomy" id="2795727"/>
    <lineage>
        <taxon>Bacteria</taxon>
        <taxon>Pseudomonadati</taxon>
        <taxon>Pseudomonadota</taxon>
        <taxon>Alphaproteobacteria</taxon>
        <taxon>Hyphomicrobiales</taxon>
        <taxon>Methylobacteriaceae</taxon>
        <taxon>Microvirga</taxon>
    </lineage>
</organism>
<keyword evidence="3" id="KW-1185">Reference proteome</keyword>
<gene>
    <name evidence="2" type="ORF">JAO75_22950</name>
</gene>
<dbReference type="PANTHER" id="PTHR14859">
    <property type="entry name" value="CALCOFLUOR WHITE HYPERSENSITIVE PROTEIN PRECURSOR"/>
    <property type="match status" value="1"/>
</dbReference>
<comment type="caution">
    <text evidence="2">The sequence shown here is derived from an EMBL/GenBank/DDBJ whole genome shotgun (WGS) entry which is preliminary data.</text>
</comment>
<dbReference type="SUPFAM" id="SSF56219">
    <property type="entry name" value="DNase I-like"/>
    <property type="match status" value="1"/>
</dbReference>
<name>A0ABS0Y7H1_9HYPH</name>
<reference evidence="3" key="1">
    <citation type="submission" date="2020-12" db="EMBL/GenBank/DDBJ databases">
        <title>Hymenobacter sp.</title>
        <authorList>
            <person name="Kim M.K."/>
        </authorList>
    </citation>
    <scope>NUCLEOTIDE SEQUENCE [LARGE SCALE GENOMIC DNA]</scope>
    <source>
        <strain evidence="3">BT325</strain>
    </source>
</reference>
<protein>
    <submittedName>
        <fullName evidence="2">Endonuclease/exonuclease/phosphatase family protein</fullName>
    </submittedName>
</protein>
<dbReference type="EMBL" id="JAELXT010000044">
    <property type="protein sequence ID" value="MBJ6128262.1"/>
    <property type="molecule type" value="Genomic_DNA"/>
</dbReference>
<evidence type="ECO:0000259" key="1">
    <source>
        <dbReference type="Pfam" id="PF03372"/>
    </source>
</evidence>